<dbReference type="Pfam" id="PF02297">
    <property type="entry name" value="COX6B"/>
    <property type="match status" value="1"/>
</dbReference>
<dbReference type="InterPro" id="IPR036549">
    <property type="entry name" value="CX6/COA6-like_sf"/>
</dbReference>
<keyword evidence="3" id="KW-1015">Disulfide bond</keyword>
<dbReference type="OrthoDB" id="1107506at2759"/>
<feature type="region of interest" description="Disordered" evidence="4">
    <location>
        <begin position="1"/>
        <end position="20"/>
    </location>
</feature>
<dbReference type="Gene3D" id="1.10.10.140">
    <property type="entry name" value="Cytochrome c oxidase, subunit VIb"/>
    <property type="match status" value="1"/>
</dbReference>
<dbReference type="InterPro" id="IPR003213">
    <property type="entry name" value="Cyt_c_oxidase_su6B"/>
</dbReference>
<dbReference type="InterPro" id="IPR048280">
    <property type="entry name" value="COX6B-like"/>
</dbReference>
<accession>A0A9W7GCY7</accession>
<comment type="caution">
    <text evidence="5">The sequence shown here is derived from an EMBL/GenBank/DDBJ whole genome shotgun (WGS) entry which is preliminary data.</text>
</comment>
<organism evidence="5 6">
    <name type="scientific">Triparma columacea</name>
    <dbReference type="NCBI Taxonomy" id="722753"/>
    <lineage>
        <taxon>Eukaryota</taxon>
        <taxon>Sar</taxon>
        <taxon>Stramenopiles</taxon>
        <taxon>Ochrophyta</taxon>
        <taxon>Bolidophyceae</taxon>
        <taxon>Parmales</taxon>
        <taxon>Triparmaceae</taxon>
        <taxon>Triparma</taxon>
    </lineage>
</organism>
<dbReference type="PANTHER" id="PTHR46281:SF8">
    <property type="entry name" value="CYTOCHROME C OXIDASE SUBUNIT 12, MITOCHONDRIAL"/>
    <property type="match status" value="1"/>
</dbReference>
<evidence type="ECO:0000256" key="3">
    <source>
        <dbReference type="ARBA" id="ARBA00023157"/>
    </source>
</evidence>
<evidence type="ECO:0000256" key="4">
    <source>
        <dbReference type="SAM" id="MobiDB-lite"/>
    </source>
</evidence>
<evidence type="ECO:0000313" key="6">
    <source>
        <dbReference type="Proteomes" id="UP001165065"/>
    </source>
</evidence>
<dbReference type="AlphaFoldDB" id="A0A9W7GCY7"/>
<dbReference type="Proteomes" id="UP001165065">
    <property type="component" value="Unassembled WGS sequence"/>
</dbReference>
<name>A0A9W7GCY7_9STRA</name>
<dbReference type="EMBL" id="BRYA01000129">
    <property type="protein sequence ID" value="GMI40470.1"/>
    <property type="molecule type" value="Genomic_DNA"/>
</dbReference>
<protein>
    <recommendedName>
        <fullName evidence="7">Cytochrome c oxidase subunit</fullName>
    </recommendedName>
</protein>
<keyword evidence="6" id="KW-1185">Reference proteome</keyword>
<reference evidence="6" key="1">
    <citation type="journal article" date="2023" name="Commun. Biol.">
        <title>Genome analysis of Parmales, the sister group of diatoms, reveals the evolutionary specialization of diatoms from phago-mixotrophs to photoautotrophs.</title>
        <authorList>
            <person name="Ban H."/>
            <person name="Sato S."/>
            <person name="Yoshikawa S."/>
            <person name="Yamada K."/>
            <person name="Nakamura Y."/>
            <person name="Ichinomiya M."/>
            <person name="Sato N."/>
            <person name="Blanc-Mathieu R."/>
            <person name="Endo H."/>
            <person name="Kuwata A."/>
            <person name="Ogata H."/>
        </authorList>
    </citation>
    <scope>NUCLEOTIDE SEQUENCE [LARGE SCALE GENOMIC DNA]</scope>
</reference>
<evidence type="ECO:0000256" key="2">
    <source>
        <dbReference type="ARBA" id="ARBA00023128"/>
    </source>
</evidence>
<comment type="subcellular location">
    <subcellularLocation>
        <location evidence="1">Mitochondrion</location>
    </subcellularLocation>
</comment>
<gene>
    <name evidence="5" type="ORF">TrCOL_g106</name>
</gene>
<feature type="compositionally biased region" description="Polar residues" evidence="4">
    <location>
        <begin position="9"/>
        <end position="20"/>
    </location>
</feature>
<keyword evidence="2" id="KW-0496">Mitochondrion</keyword>
<evidence type="ECO:0000256" key="1">
    <source>
        <dbReference type="ARBA" id="ARBA00004173"/>
    </source>
</evidence>
<dbReference type="GO" id="GO:0045277">
    <property type="term" value="C:respiratory chain complex IV"/>
    <property type="evidence" value="ECO:0007669"/>
    <property type="project" value="InterPro"/>
</dbReference>
<evidence type="ECO:0008006" key="7">
    <source>
        <dbReference type="Google" id="ProtNLM"/>
    </source>
</evidence>
<evidence type="ECO:0000313" key="5">
    <source>
        <dbReference type="EMBL" id="GMI40470.1"/>
    </source>
</evidence>
<proteinExistence type="predicted"/>
<dbReference type="PANTHER" id="PTHR46281">
    <property type="entry name" value="CYTOCHROME C OXIDASE SUBUNIT 6B"/>
    <property type="match status" value="1"/>
</dbReference>
<sequence length="97" mass="11349">MPTKIQDFMKTTPSHPAFSKAQNQAPHCWQRYNEYVMCLRTTEGDEDKCKHMKQLAFSICPDDWTEKWEEERPAGLFAGIQWPIVDRPFLAHKKGGH</sequence>
<dbReference type="GO" id="GO:0005739">
    <property type="term" value="C:mitochondrion"/>
    <property type="evidence" value="ECO:0007669"/>
    <property type="project" value="UniProtKB-SubCell"/>
</dbReference>
<dbReference type="SUPFAM" id="SSF47694">
    <property type="entry name" value="Cytochrome c oxidase subunit h"/>
    <property type="match status" value="1"/>
</dbReference>